<dbReference type="InterPro" id="IPR003739">
    <property type="entry name" value="Lys_aminomutase/Glu_NH3_mut"/>
</dbReference>
<dbReference type="InterPro" id="IPR058240">
    <property type="entry name" value="rSAM_sf"/>
</dbReference>
<dbReference type="InterPro" id="IPR007197">
    <property type="entry name" value="rSAM"/>
</dbReference>
<evidence type="ECO:0000256" key="11">
    <source>
        <dbReference type="ARBA" id="ARBA00023014"/>
    </source>
</evidence>
<protein>
    <recommendedName>
        <fullName evidence="5">L-lysine 2,3-aminomutase</fullName>
    </recommendedName>
    <alternativeName>
        <fullName evidence="13">EF-P post-translational modification enzyme B</fullName>
    </alternativeName>
</protein>
<comment type="cofactor">
    <cofactor evidence="3">
        <name>[4Fe-4S] cluster</name>
        <dbReference type="ChEBI" id="CHEBI:49883"/>
    </cofactor>
</comment>
<evidence type="ECO:0000256" key="5">
    <source>
        <dbReference type="ARBA" id="ARBA00022363"/>
    </source>
</evidence>
<keyword evidence="8 14" id="KW-0479">Metal-binding</keyword>
<dbReference type="PANTHER" id="PTHR30538:SF1">
    <property type="entry name" value="L-LYSINE 2,3-AMINOMUTASE"/>
    <property type="match status" value="1"/>
</dbReference>
<dbReference type="PIRSF" id="PIRSF004911">
    <property type="entry name" value="DUF160"/>
    <property type="match status" value="1"/>
</dbReference>
<evidence type="ECO:0000256" key="1">
    <source>
        <dbReference type="ARBA" id="ARBA00001352"/>
    </source>
</evidence>
<evidence type="ECO:0000256" key="14">
    <source>
        <dbReference type="PIRSR" id="PIRSR004911-1"/>
    </source>
</evidence>
<comment type="similarity">
    <text evidence="4">Belongs to the radical SAM superfamily. KamA family.</text>
</comment>
<evidence type="ECO:0000313" key="18">
    <source>
        <dbReference type="Proteomes" id="UP000441399"/>
    </source>
</evidence>
<dbReference type="SFLD" id="SFLDG01070">
    <property type="entry name" value="PLP-dependent"/>
    <property type="match status" value="1"/>
</dbReference>
<evidence type="ECO:0000256" key="2">
    <source>
        <dbReference type="ARBA" id="ARBA00001933"/>
    </source>
</evidence>
<dbReference type="SFLD" id="SFLDF00314">
    <property type="entry name" value="L-lysine_2_3-aminomutase_(yjeK"/>
    <property type="match status" value="1"/>
</dbReference>
<dbReference type="NCBIfam" id="TIGR03821">
    <property type="entry name" value="EFP_modif_epmB"/>
    <property type="match status" value="1"/>
</dbReference>
<reference evidence="17 18" key="1">
    <citation type="submission" date="2019-11" db="EMBL/GenBank/DDBJ databases">
        <authorList>
            <person name="Holert J."/>
        </authorList>
    </citation>
    <scope>NUCLEOTIDE SEQUENCE [LARGE SCALE GENOMIC DNA]</scope>
    <source>
        <strain evidence="17">SB11_3</strain>
    </source>
</reference>
<evidence type="ECO:0000256" key="8">
    <source>
        <dbReference type="ARBA" id="ARBA00022723"/>
    </source>
</evidence>
<gene>
    <name evidence="17" type="primary">epmB</name>
    <name evidence="17" type="ORF">OPDIPICF_02006</name>
</gene>
<evidence type="ECO:0000256" key="12">
    <source>
        <dbReference type="ARBA" id="ARBA00023235"/>
    </source>
</evidence>
<keyword evidence="11 14" id="KW-0411">Iron-sulfur</keyword>
<accession>A0A5S9QF08</accession>
<proteinExistence type="inferred from homology"/>
<dbReference type="Gene3D" id="3.20.20.70">
    <property type="entry name" value="Aldolase class I"/>
    <property type="match status" value="1"/>
</dbReference>
<dbReference type="Proteomes" id="UP000441399">
    <property type="component" value="Unassembled WGS sequence"/>
</dbReference>
<keyword evidence="7" id="KW-0949">S-adenosyl-L-methionine</keyword>
<evidence type="ECO:0000256" key="10">
    <source>
        <dbReference type="ARBA" id="ARBA00023004"/>
    </source>
</evidence>
<evidence type="ECO:0000256" key="7">
    <source>
        <dbReference type="ARBA" id="ARBA00022691"/>
    </source>
</evidence>
<name>A0A5S9QF08_9GAMM</name>
<evidence type="ECO:0000256" key="6">
    <source>
        <dbReference type="ARBA" id="ARBA00022485"/>
    </source>
</evidence>
<dbReference type="GO" id="GO:0051539">
    <property type="term" value="F:4 iron, 4 sulfur cluster binding"/>
    <property type="evidence" value="ECO:0007669"/>
    <property type="project" value="UniProtKB-KW"/>
</dbReference>
<feature type="binding site" evidence="14">
    <location>
        <position position="119"/>
    </location>
    <ligand>
        <name>[4Fe-4S] cluster</name>
        <dbReference type="ChEBI" id="CHEBI:49883"/>
        <note>4Fe-4S-S-AdoMet</note>
    </ligand>
</feature>
<feature type="domain" description="Radical SAM core" evidence="16">
    <location>
        <begin position="105"/>
        <end position="329"/>
    </location>
</feature>
<sequence>MITRTAPRWQTSDWQSLLKSSIRSVDDLCDALNITVEDLPVARKAGDDFAVKVPLPYLQRIRPETPNDPLLLQVLPQALEMQAAPGFSTDPLEEAQFNPVPGLIHKYHGRVLLISSPHCAIHCRYCFRRHFDYDANTPGRRHWQPALDYIAADSDIHEVILSGGDPLSATDSYLHELVNAIAAIPHVKTLRLHTRLPVVIPQRITQGLLDAITGTRLKTLMVLHINHANEIDDDVSQAVKVLQSAGIRLLNQSVLLHGVNDSFEALSDLLWKLYALDVGAYYLHVLDMIDGAAHFLCDDSQSMALYNKLAAKLPGYMLPRLVRETASHTSKTPLI</sequence>
<evidence type="ECO:0000256" key="15">
    <source>
        <dbReference type="PIRSR" id="PIRSR603739-50"/>
    </source>
</evidence>
<comment type="cofactor">
    <cofactor evidence="2 15">
        <name>pyridoxal 5'-phosphate</name>
        <dbReference type="ChEBI" id="CHEBI:597326"/>
    </cofactor>
</comment>
<dbReference type="InterPro" id="IPR022462">
    <property type="entry name" value="EpmB"/>
</dbReference>
<feature type="binding site" evidence="14">
    <location>
        <position position="123"/>
    </location>
    <ligand>
        <name>[4Fe-4S] cluster</name>
        <dbReference type="ChEBI" id="CHEBI:49883"/>
        <note>4Fe-4S-S-AdoMet</note>
    </ligand>
</feature>
<dbReference type="GO" id="GO:0046872">
    <property type="term" value="F:metal ion binding"/>
    <property type="evidence" value="ECO:0007669"/>
    <property type="project" value="UniProtKB-KW"/>
</dbReference>
<evidence type="ECO:0000313" key="17">
    <source>
        <dbReference type="EMBL" id="CAA0117027.1"/>
    </source>
</evidence>
<dbReference type="SFLD" id="SFLDS00029">
    <property type="entry name" value="Radical_SAM"/>
    <property type="match status" value="1"/>
</dbReference>
<organism evidence="17 18">
    <name type="scientific">BD1-7 clade bacterium</name>
    <dbReference type="NCBI Taxonomy" id="2029982"/>
    <lineage>
        <taxon>Bacteria</taxon>
        <taxon>Pseudomonadati</taxon>
        <taxon>Pseudomonadota</taxon>
        <taxon>Gammaproteobacteria</taxon>
        <taxon>Cellvibrionales</taxon>
        <taxon>Spongiibacteraceae</taxon>
        <taxon>BD1-7 clade</taxon>
    </lineage>
</organism>
<dbReference type="OrthoDB" id="9770937at2"/>
<dbReference type="PANTHER" id="PTHR30538">
    <property type="entry name" value="LYSINE 2,3-AMINOMUTASE-RELATED"/>
    <property type="match status" value="1"/>
</dbReference>
<keyword evidence="10" id="KW-0408">Iron</keyword>
<dbReference type="GO" id="GO:0016853">
    <property type="term" value="F:isomerase activity"/>
    <property type="evidence" value="ECO:0007669"/>
    <property type="project" value="UniProtKB-KW"/>
</dbReference>
<evidence type="ECO:0000256" key="3">
    <source>
        <dbReference type="ARBA" id="ARBA00001966"/>
    </source>
</evidence>
<dbReference type="InterPro" id="IPR013785">
    <property type="entry name" value="Aldolase_TIM"/>
</dbReference>
<feature type="modified residue" description="N6-(pyridoxal phosphate)lysine" evidence="15">
    <location>
        <position position="331"/>
    </location>
</feature>
<dbReference type="EMBL" id="CACSIO010000023">
    <property type="protein sequence ID" value="CAA0117027.1"/>
    <property type="molecule type" value="Genomic_DNA"/>
</dbReference>
<evidence type="ECO:0000259" key="16">
    <source>
        <dbReference type="PROSITE" id="PS51918"/>
    </source>
</evidence>
<dbReference type="SUPFAM" id="SSF102114">
    <property type="entry name" value="Radical SAM enzymes"/>
    <property type="match status" value="1"/>
</dbReference>
<evidence type="ECO:0000256" key="4">
    <source>
        <dbReference type="ARBA" id="ARBA00008703"/>
    </source>
</evidence>
<keyword evidence="9 15" id="KW-0663">Pyridoxal phosphate</keyword>
<feature type="binding site" evidence="14">
    <location>
        <position position="126"/>
    </location>
    <ligand>
        <name>[4Fe-4S] cluster</name>
        <dbReference type="ChEBI" id="CHEBI:49883"/>
        <note>4Fe-4S-S-AdoMet</note>
    </ligand>
</feature>
<keyword evidence="18" id="KW-1185">Reference proteome</keyword>
<keyword evidence="12 17" id="KW-0413">Isomerase</keyword>
<comment type="catalytic activity">
    <reaction evidence="1">
        <text>L-lysine = D-beta-lysine</text>
        <dbReference type="Rhea" id="RHEA:44148"/>
        <dbReference type="ChEBI" id="CHEBI:32551"/>
        <dbReference type="ChEBI" id="CHEBI:84138"/>
    </reaction>
</comment>
<dbReference type="PROSITE" id="PS51918">
    <property type="entry name" value="RADICAL_SAM"/>
    <property type="match status" value="1"/>
</dbReference>
<dbReference type="AlphaFoldDB" id="A0A5S9QF08"/>
<evidence type="ECO:0000256" key="9">
    <source>
        <dbReference type="ARBA" id="ARBA00022898"/>
    </source>
</evidence>
<evidence type="ECO:0000256" key="13">
    <source>
        <dbReference type="ARBA" id="ARBA00030756"/>
    </source>
</evidence>
<dbReference type="NCBIfam" id="TIGR00238">
    <property type="entry name" value="KamA family radical SAM protein"/>
    <property type="match status" value="1"/>
</dbReference>
<keyword evidence="6 14" id="KW-0004">4Fe-4S</keyword>
<dbReference type="CDD" id="cd01335">
    <property type="entry name" value="Radical_SAM"/>
    <property type="match status" value="1"/>
</dbReference>